<keyword evidence="5" id="KW-0611">Plant defense</keyword>
<dbReference type="Gene3D" id="1.20.5.4130">
    <property type="match status" value="1"/>
</dbReference>
<evidence type="ECO:0000259" key="7">
    <source>
        <dbReference type="Pfam" id="PF18052"/>
    </source>
</evidence>
<dbReference type="PANTHER" id="PTHR19338">
    <property type="entry name" value="TRANSLOCASE OF INNER MITOCHONDRIAL MEMBRANE 13 HOMOLOG"/>
    <property type="match status" value="1"/>
</dbReference>
<dbReference type="Proteomes" id="UP000636709">
    <property type="component" value="Unassembled WGS sequence"/>
</dbReference>
<evidence type="ECO:0000256" key="2">
    <source>
        <dbReference type="ARBA" id="ARBA00022614"/>
    </source>
</evidence>
<keyword evidence="2" id="KW-0433">Leucine-rich repeat</keyword>
<dbReference type="InterPro" id="IPR002182">
    <property type="entry name" value="NB-ARC"/>
</dbReference>
<name>A0A835B5S1_9POAL</name>
<comment type="caution">
    <text evidence="8">The sequence shown here is derived from an EMBL/GenBank/DDBJ whole genome shotgun (WGS) entry which is preliminary data.</text>
</comment>
<dbReference type="GO" id="GO:0006952">
    <property type="term" value="P:defense response"/>
    <property type="evidence" value="ECO:0007669"/>
    <property type="project" value="UniProtKB-KW"/>
</dbReference>
<gene>
    <name evidence="8" type="ORF">HU200_048972</name>
</gene>
<dbReference type="InterPro" id="IPR027417">
    <property type="entry name" value="P-loop_NTPase"/>
</dbReference>
<dbReference type="Gene3D" id="3.40.50.300">
    <property type="entry name" value="P-loop containing nucleotide triphosphate hydrolases"/>
    <property type="match status" value="1"/>
</dbReference>
<evidence type="ECO:0000256" key="1">
    <source>
        <dbReference type="ARBA" id="ARBA00008894"/>
    </source>
</evidence>
<evidence type="ECO:0000259" key="6">
    <source>
        <dbReference type="Pfam" id="PF00931"/>
    </source>
</evidence>
<dbReference type="EMBL" id="JACEFO010002208">
    <property type="protein sequence ID" value="KAF8673408.1"/>
    <property type="molecule type" value="Genomic_DNA"/>
</dbReference>
<proteinExistence type="inferred from homology"/>
<evidence type="ECO:0000313" key="9">
    <source>
        <dbReference type="Proteomes" id="UP000636709"/>
    </source>
</evidence>
<keyword evidence="9" id="KW-1185">Reference proteome</keyword>
<dbReference type="InterPro" id="IPR038005">
    <property type="entry name" value="RX-like_CC"/>
</dbReference>
<keyword evidence="3" id="KW-0677">Repeat</keyword>
<organism evidence="8 9">
    <name type="scientific">Digitaria exilis</name>
    <dbReference type="NCBI Taxonomy" id="1010633"/>
    <lineage>
        <taxon>Eukaryota</taxon>
        <taxon>Viridiplantae</taxon>
        <taxon>Streptophyta</taxon>
        <taxon>Embryophyta</taxon>
        <taxon>Tracheophyta</taxon>
        <taxon>Spermatophyta</taxon>
        <taxon>Magnoliopsida</taxon>
        <taxon>Liliopsida</taxon>
        <taxon>Poales</taxon>
        <taxon>Poaceae</taxon>
        <taxon>PACMAD clade</taxon>
        <taxon>Panicoideae</taxon>
        <taxon>Panicodae</taxon>
        <taxon>Paniceae</taxon>
        <taxon>Anthephorinae</taxon>
        <taxon>Digitaria</taxon>
    </lineage>
</organism>
<evidence type="ECO:0000256" key="5">
    <source>
        <dbReference type="ARBA" id="ARBA00022821"/>
    </source>
</evidence>
<feature type="domain" description="NB-ARC" evidence="6">
    <location>
        <begin position="167"/>
        <end position="261"/>
    </location>
</feature>
<dbReference type="AlphaFoldDB" id="A0A835B5S1"/>
<dbReference type="SUPFAM" id="SSF52540">
    <property type="entry name" value="P-loop containing nucleoside triphosphate hydrolases"/>
    <property type="match status" value="1"/>
</dbReference>
<keyword evidence="4" id="KW-0547">Nucleotide-binding</keyword>
<reference evidence="8" key="1">
    <citation type="submission" date="2020-07" db="EMBL/GenBank/DDBJ databases">
        <title>Genome sequence and genetic diversity analysis of an under-domesticated orphan crop, white fonio (Digitaria exilis).</title>
        <authorList>
            <person name="Bennetzen J.L."/>
            <person name="Chen S."/>
            <person name="Ma X."/>
            <person name="Wang X."/>
            <person name="Yssel A.E.J."/>
            <person name="Chaluvadi S.R."/>
            <person name="Johnson M."/>
            <person name="Gangashetty P."/>
            <person name="Hamidou F."/>
            <person name="Sanogo M.D."/>
            <person name="Zwaenepoel A."/>
            <person name="Wallace J."/>
            <person name="Van De Peer Y."/>
            <person name="Van Deynze A."/>
        </authorList>
    </citation>
    <scope>NUCLEOTIDE SEQUENCE</scope>
    <source>
        <tissue evidence="8">Leaves</tissue>
    </source>
</reference>
<comment type="similarity">
    <text evidence="1">Belongs to the disease resistance NB-LRR family.</text>
</comment>
<evidence type="ECO:0000256" key="3">
    <source>
        <dbReference type="ARBA" id="ARBA00022737"/>
    </source>
</evidence>
<dbReference type="Pfam" id="PF18052">
    <property type="entry name" value="Rx_N"/>
    <property type="match status" value="1"/>
</dbReference>
<dbReference type="InterPro" id="IPR041118">
    <property type="entry name" value="Rx_N"/>
</dbReference>
<accession>A0A835B5S1</accession>
<protein>
    <submittedName>
        <fullName evidence="8">Uncharacterized protein</fullName>
    </submittedName>
</protein>
<dbReference type="Pfam" id="PF00931">
    <property type="entry name" value="NB-ARC"/>
    <property type="match status" value="1"/>
</dbReference>
<dbReference type="OrthoDB" id="3027644at2759"/>
<dbReference type="GO" id="GO:0043531">
    <property type="term" value="F:ADP binding"/>
    <property type="evidence" value="ECO:0007669"/>
    <property type="project" value="InterPro"/>
</dbReference>
<sequence length="262" mass="29930">MEVVAGALPNLLLKLAELIYGEYNLQKGVKVGIIFLQFELESMQGALEEMAKSPADQLRNHDKIWARNMRELSYDIEDKIDTYMIQRKAKQQTVFKTIIDRSLELLMQPKIRHTIAIDIEDIKSRVKEVAKQRNRFMVTNHIVKPVIIDPRLLAQYEKATNLVGINEAKEEVIKILMDENDLAKQQDKIVSIVGFGGLGKTTLAKAVYEELRAKFDRSAFVSVSQTPNIDTLLMDVLSQFGKKNIGSINVINQLREFLTNKR</sequence>
<dbReference type="CDD" id="cd14798">
    <property type="entry name" value="RX-CC_like"/>
    <property type="match status" value="1"/>
</dbReference>
<dbReference type="PANTHER" id="PTHR19338:SF69">
    <property type="entry name" value="OS07G0294100 PROTEIN"/>
    <property type="match status" value="1"/>
</dbReference>
<evidence type="ECO:0000256" key="4">
    <source>
        <dbReference type="ARBA" id="ARBA00022741"/>
    </source>
</evidence>
<evidence type="ECO:0000313" key="8">
    <source>
        <dbReference type="EMBL" id="KAF8673408.1"/>
    </source>
</evidence>
<feature type="domain" description="Disease resistance N-terminal" evidence="7">
    <location>
        <begin position="9"/>
        <end position="93"/>
    </location>
</feature>